<name>A0ABU6YLH5_9FABA</name>
<gene>
    <name evidence="1" type="ORF">PIB30_071863</name>
</gene>
<organism evidence="1 2">
    <name type="scientific">Stylosanthes scabra</name>
    <dbReference type="NCBI Taxonomy" id="79078"/>
    <lineage>
        <taxon>Eukaryota</taxon>
        <taxon>Viridiplantae</taxon>
        <taxon>Streptophyta</taxon>
        <taxon>Embryophyta</taxon>
        <taxon>Tracheophyta</taxon>
        <taxon>Spermatophyta</taxon>
        <taxon>Magnoliopsida</taxon>
        <taxon>eudicotyledons</taxon>
        <taxon>Gunneridae</taxon>
        <taxon>Pentapetalae</taxon>
        <taxon>rosids</taxon>
        <taxon>fabids</taxon>
        <taxon>Fabales</taxon>
        <taxon>Fabaceae</taxon>
        <taxon>Papilionoideae</taxon>
        <taxon>50 kb inversion clade</taxon>
        <taxon>dalbergioids sensu lato</taxon>
        <taxon>Dalbergieae</taxon>
        <taxon>Pterocarpus clade</taxon>
        <taxon>Stylosanthes</taxon>
    </lineage>
</organism>
<evidence type="ECO:0000313" key="1">
    <source>
        <dbReference type="EMBL" id="MED6211247.1"/>
    </source>
</evidence>
<comment type="caution">
    <text evidence="1">The sequence shown here is derived from an EMBL/GenBank/DDBJ whole genome shotgun (WGS) entry which is preliminary data.</text>
</comment>
<proteinExistence type="predicted"/>
<sequence length="82" mass="8408">ATWIPCAPAIVGGTRKGQCRGHWLSHPSTPGAAASARGTPWLVECRTPRHSYSCSSLVPPPAPTALLRFAPSSSASGTAKGI</sequence>
<dbReference type="Proteomes" id="UP001341840">
    <property type="component" value="Unassembled WGS sequence"/>
</dbReference>
<keyword evidence="2" id="KW-1185">Reference proteome</keyword>
<feature type="non-terminal residue" evidence="1">
    <location>
        <position position="1"/>
    </location>
</feature>
<protein>
    <submittedName>
        <fullName evidence="1">Uncharacterized protein</fullName>
    </submittedName>
</protein>
<reference evidence="1 2" key="1">
    <citation type="journal article" date="2023" name="Plants (Basel)">
        <title>Bridging the Gap: Combining Genomics and Transcriptomics Approaches to Understand Stylosanthes scabra, an Orphan Legume from the Brazilian Caatinga.</title>
        <authorList>
            <person name="Ferreira-Neto J.R.C."/>
            <person name="da Silva M.D."/>
            <person name="Binneck E."/>
            <person name="de Melo N.F."/>
            <person name="da Silva R.H."/>
            <person name="de Melo A.L.T.M."/>
            <person name="Pandolfi V."/>
            <person name="Bustamante F.O."/>
            <person name="Brasileiro-Vidal A.C."/>
            <person name="Benko-Iseppon A.M."/>
        </authorList>
    </citation>
    <scope>NUCLEOTIDE SEQUENCE [LARGE SCALE GENOMIC DNA]</scope>
    <source>
        <tissue evidence="1">Leaves</tissue>
    </source>
</reference>
<evidence type="ECO:0000313" key="2">
    <source>
        <dbReference type="Proteomes" id="UP001341840"/>
    </source>
</evidence>
<dbReference type="EMBL" id="JASCZI010242494">
    <property type="protein sequence ID" value="MED6211247.1"/>
    <property type="molecule type" value="Genomic_DNA"/>
</dbReference>
<accession>A0ABU6YLH5</accession>